<name>A0A2K0JG58_SALHO</name>
<protein>
    <submittedName>
        <fullName evidence="6">DUF4102 domain-containing protein</fullName>
    </submittedName>
</protein>
<dbReference type="InterPro" id="IPR002104">
    <property type="entry name" value="Integrase_catalytic"/>
</dbReference>
<dbReference type="InterPro" id="IPR025166">
    <property type="entry name" value="Integrase_DNA_bind_dom"/>
</dbReference>
<dbReference type="NCBIfam" id="NF007246">
    <property type="entry name" value="PRK09692.1"/>
    <property type="match status" value="1"/>
</dbReference>
<proteinExistence type="inferred from homology"/>
<evidence type="ECO:0000256" key="1">
    <source>
        <dbReference type="ARBA" id="ARBA00008857"/>
    </source>
</evidence>
<keyword evidence="3" id="KW-0238">DNA-binding</keyword>
<dbReference type="Pfam" id="PF00589">
    <property type="entry name" value="Phage_integrase"/>
    <property type="match status" value="1"/>
</dbReference>
<dbReference type="GO" id="GO:0015074">
    <property type="term" value="P:DNA integration"/>
    <property type="evidence" value="ECO:0007669"/>
    <property type="project" value="UniProtKB-KW"/>
</dbReference>
<dbReference type="Proteomes" id="UP000236163">
    <property type="component" value="Unassembled WGS sequence"/>
</dbReference>
<dbReference type="InterPro" id="IPR038488">
    <property type="entry name" value="Integrase_DNA-bd_sf"/>
</dbReference>
<organism evidence="6 7">
    <name type="scientific">Salmonella enterica subsp. houtenae serovar 50:g,z51:-</name>
    <dbReference type="NCBI Taxonomy" id="1173947"/>
    <lineage>
        <taxon>Bacteria</taxon>
        <taxon>Pseudomonadati</taxon>
        <taxon>Pseudomonadota</taxon>
        <taxon>Gammaproteobacteria</taxon>
        <taxon>Enterobacterales</taxon>
        <taxon>Enterobacteriaceae</taxon>
        <taxon>Salmonella</taxon>
    </lineage>
</organism>
<dbReference type="InterPro" id="IPR050808">
    <property type="entry name" value="Phage_Integrase"/>
</dbReference>
<evidence type="ECO:0000313" key="7">
    <source>
        <dbReference type="Proteomes" id="UP000236163"/>
    </source>
</evidence>
<gene>
    <name evidence="6" type="ORF">RK55_014365</name>
</gene>
<evidence type="ECO:0000256" key="3">
    <source>
        <dbReference type="ARBA" id="ARBA00023125"/>
    </source>
</evidence>
<evidence type="ECO:0000313" key="6">
    <source>
        <dbReference type="EMBL" id="PNO34247.1"/>
    </source>
</evidence>
<keyword evidence="2" id="KW-0229">DNA integration</keyword>
<dbReference type="InterPro" id="IPR011010">
    <property type="entry name" value="DNA_brk_join_enz"/>
</dbReference>
<dbReference type="Gene3D" id="1.10.150.130">
    <property type="match status" value="1"/>
</dbReference>
<feature type="domain" description="Tyr recombinase" evidence="5">
    <location>
        <begin position="209"/>
        <end position="387"/>
    </location>
</feature>
<dbReference type="InterPro" id="IPR010998">
    <property type="entry name" value="Integrase_recombinase_N"/>
</dbReference>
<dbReference type="SUPFAM" id="SSF56349">
    <property type="entry name" value="DNA breaking-rejoining enzymes"/>
    <property type="match status" value="1"/>
</dbReference>
<dbReference type="Pfam" id="PF13356">
    <property type="entry name" value="Arm-DNA-bind_3"/>
    <property type="match status" value="1"/>
</dbReference>
<evidence type="ECO:0000256" key="4">
    <source>
        <dbReference type="ARBA" id="ARBA00023172"/>
    </source>
</evidence>
<accession>A0A2K0JG58</accession>
<sequence length="402" mass="45507">MAVLTRPLSASEVQKAKPAEKDYELFDGQGLTLFVRSSGKKIWRFRYKRPGSDARTTITLGYYPAMSLASARALHAEQLALLVKGIDPKKLEQEEVERERRAVDGLFLNVATKWFAVKKTKISADYADDIWKSLERDVFPAIGQMHVTELKAYTLVNALEPVRVRGALETLHRLTQRINEVMVYAINTGLLDANPASTIGDAFVKPKKRHMATIRPERLPELMQRIYTTSLSPMTRLLLQWQLLTLVRPAEAAGAMWREIDMEKRLWTILPERMKMKREHQVPLSPQAMTVLEQLKPLSGASPFVFPGRVKRSQPMHSETVNKALWRMGYGGELVSHGFRALGSTTLNEAEFPPDVVEAVLAHTDANPTRAAYNHAMYMARRVEVMDWWGQKISEAARSSAL</sequence>
<comment type="similarity">
    <text evidence="1">Belongs to the 'phage' integrase family.</text>
</comment>
<evidence type="ECO:0000256" key="2">
    <source>
        <dbReference type="ARBA" id="ARBA00022908"/>
    </source>
</evidence>
<dbReference type="PROSITE" id="PS51898">
    <property type="entry name" value="TYR_RECOMBINASE"/>
    <property type="match status" value="1"/>
</dbReference>
<dbReference type="GO" id="GO:0003677">
    <property type="term" value="F:DNA binding"/>
    <property type="evidence" value="ECO:0007669"/>
    <property type="project" value="UniProtKB-KW"/>
</dbReference>
<dbReference type="GO" id="GO:0006310">
    <property type="term" value="P:DNA recombination"/>
    <property type="evidence" value="ECO:0007669"/>
    <property type="project" value="UniProtKB-KW"/>
</dbReference>
<dbReference type="Gene3D" id="3.30.160.390">
    <property type="entry name" value="Integrase, DNA-binding domain"/>
    <property type="match status" value="1"/>
</dbReference>
<dbReference type="PANTHER" id="PTHR30629:SF6">
    <property type="entry name" value="PROPHAGE INTEGRASE INTA-RELATED"/>
    <property type="match status" value="1"/>
</dbReference>
<dbReference type="CDD" id="cd00801">
    <property type="entry name" value="INT_P4_C"/>
    <property type="match status" value="1"/>
</dbReference>
<dbReference type="InterPro" id="IPR053876">
    <property type="entry name" value="Phage_int_M"/>
</dbReference>
<dbReference type="Pfam" id="PF22022">
    <property type="entry name" value="Phage_int_M"/>
    <property type="match status" value="1"/>
</dbReference>
<evidence type="ECO:0000259" key="5">
    <source>
        <dbReference type="PROSITE" id="PS51898"/>
    </source>
</evidence>
<reference evidence="7" key="1">
    <citation type="submission" date="2017-12" db="EMBL/GenBank/DDBJ databases">
        <title>FDA dAtabase for Regulatory Grade micrObial Sequences (FDA-ARGOS): Supporting development and validation of Infectious Disease Dx tests.</title>
        <authorList>
            <person name="Sichtig H."/>
            <person name="Tallon L."/>
            <person name="Sadzewicz L."/>
            <person name="Sengamalay N."/>
            <person name="Nagaraj S."/>
            <person name="Vavikolanu K."/>
            <person name="Aluvathingal J."/>
            <person name="Nadendla S."/>
            <person name="Pirone D.C."/>
            <person name="Hoffman M."/>
            <person name="Muruvanda T."/>
            <person name="Allard M."/>
            <person name="Evans P."/>
        </authorList>
    </citation>
    <scope>NUCLEOTIDE SEQUENCE [LARGE SCALE GENOMIC DNA]</scope>
    <source>
        <strain evidence="7">FDAARGOS_55</strain>
    </source>
</reference>
<dbReference type="Gene3D" id="1.10.443.10">
    <property type="entry name" value="Intergrase catalytic core"/>
    <property type="match status" value="1"/>
</dbReference>
<keyword evidence="4" id="KW-0233">DNA recombination</keyword>
<dbReference type="PANTHER" id="PTHR30629">
    <property type="entry name" value="PROPHAGE INTEGRASE"/>
    <property type="match status" value="1"/>
</dbReference>
<dbReference type="InterPro" id="IPR013762">
    <property type="entry name" value="Integrase-like_cat_sf"/>
</dbReference>
<dbReference type="EMBL" id="JWSP02000004">
    <property type="protein sequence ID" value="PNO34247.1"/>
    <property type="molecule type" value="Genomic_DNA"/>
</dbReference>
<comment type="caution">
    <text evidence="6">The sequence shown here is derived from an EMBL/GenBank/DDBJ whole genome shotgun (WGS) entry which is preliminary data.</text>
</comment>
<dbReference type="AlphaFoldDB" id="A0A2K0JG58"/>